<dbReference type="FunFam" id="1.10.238.10:FF:000003">
    <property type="entry name" value="Calmodulin A"/>
    <property type="match status" value="1"/>
</dbReference>
<keyword evidence="2" id="KW-0677">Repeat</keyword>
<dbReference type="SMART" id="SM00054">
    <property type="entry name" value="EFh"/>
    <property type="match status" value="2"/>
</dbReference>
<dbReference type="PANTHER" id="PTHR10891">
    <property type="entry name" value="EF-HAND CALCIUM-BINDING DOMAIN CONTAINING PROTEIN"/>
    <property type="match status" value="1"/>
</dbReference>
<dbReference type="CDD" id="cd00051">
    <property type="entry name" value="EFh"/>
    <property type="match status" value="1"/>
</dbReference>
<sequence>MEETNQSSSLIGCMLICYKTASDPQACFACILSCILQEFYSFFKFIFKNFFLSSSNALKCFPNDPTNSDHATSETTSTHGYIKKNDSCLLGGDIEVVMQRLGMSLDESSDEEFREHIGFKEILGLFEEDEPKMEEVKEAFDVFDENGDGFIDAKELKMMIRKLGFGEASEEECRRMIKTFDYDSDGKISVGEFVKLLEHSFSN</sequence>
<evidence type="ECO:0000259" key="4">
    <source>
        <dbReference type="PROSITE" id="PS50222"/>
    </source>
</evidence>
<feature type="domain" description="EF-hand" evidence="4">
    <location>
        <begin position="131"/>
        <end position="166"/>
    </location>
</feature>
<organism evidence="5 6">
    <name type="scientific">Lithospermum erythrorhizon</name>
    <name type="common">Purple gromwell</name>
    <name type="synonym">Lithospermum officinale var. erythrorhizon</name>
    <dbReference type="NCBI Taxonomy" id="34254"/>
    <lineage>
        <taxon>Eukaryota</taxon>
        <taxon>Viridiplantae</taxon>
        <taxon>Streptophyta</taxon>
        <taxon>Embryophyta</taxon>
        <taxon>Tracheophyta</taxon>
        <taxon>Spermatophyta</taxon>
        <taxon>Magnoliopsida</taxon>
        <taxon>eudicotyledons</taxon>
        <taxon>Gunneridae</taxon>
        <taxon>Pentapetalae</taxon>
        <taxon>asterids</taxon>
        <taxon>lamiids</taxon>
        <taxon>Boraginales</taxon>
        <taxon>Boraginaceae</taxon>
        <taxon>Boraginoideae</taxon>
        <taxon>Lithospermeae</taxon>
        <taxon>Lithospermum</taxon>
    </lineage>
</organism>
<gene>
    <name evidence="5" type="ORF">LIER_27852</name>
</gene>
<keyword evidence="1" id="KW-0479">Metal-binding</keyword>
<proteinExistence type="predicted"/>
<dbReference type="PROSITE" id="PS50222">
    <property type="entry name" value="EF_HAND_2"/>
    <property type="match status" value="2"/>
</dbReference>
<evidence type="ECO:0000313" key="5">
    <source>
        <dbReference type="EMBL" id="GAA0174467.1"/>
    </source>
</evidence>
<dbReference type="Proteomes" id="UP001454036">
    <property type="component" value="Unassembled WGS sequence"/>
</dbReference>
<dbReference type="PROSITE" id="PS00018">
    <property type="entry name" value="EF_HAND_1"/>
    <property type="match status" value="2"/>
</dbReference>
<evidence type="ECO:0000256" key="1">
    <source>
        <dbReference type="ARBA" id="ARBA00022723"/>
    </source>
</evidence>
<dbReference type="InterPro" id="IPR002048">
    <property type="entry name" value="EF_hand_dom"/>
</dbReference>
<comment type="caution">
    <text evidence="5">The sequence shown here is derived from an EMBL/GenBank/DDBJ whole genome shotgun (WGS) entry which is preliminary data.</text>
</comment>
<evidence type="ECO:0000256" key="3">
    <source>
        <dbReference type="ARBA" id="ARBA00022837"/>
    </source>
</evidence>
<dbReference type="InterPro" id="IPR011992">
    <property type="entry name" value="EF-hand-dom_pair"/>
</dbReference>
<feature type="domain" description="EF-hand" evidence="4">
    <location>
        <begin position="168"/>
        <end position="203"/>
    </location>
</feature>
<dbReference type="GO" id="GO:0005509">
    <property type="term" value="F:calcium ion binding"/>
    <property type="evidence" value="ECO:0007669"/>
    <property type="project" value="InterPro"/>
</dbReference>
<dbReference type="InterPro" id="IPR039647">
    <property type="entry name" value="EF_hand_pair_protein_CML-like"/>
</dbReference>
<evidence type="ECO:0000313" key="6">
    <source>
        <dbReference type="Proteomes" id="UP001454036"/>
    </source>
</evidence>
<dbReference type="Gene3D" id="1.10.238.10">
    <property type="entry name" value="EF-hand"/>
    <property type="match status" value="1"/>
</dbReference>
<accession>A0AAV3RHG1</accession>
<keyword evidence="6" id="KW-1185">Reference proteome</keyword>
<keyword evidence="3" id="KW-0106">Calcium</keyword>
<dbReference type="InterPro" id="IPR018247">
    <property type="entry name" value="EF_Hand_1_Ca_BS"/>
</dbReference>
<protein>
    <submittedName>
        <fullName evidence="5">Calmodulin-related</fullName>
    </submittedName>
</protein>
<name>A0AAV3RHG1_LITER</name>
<reference evidence="5 6" key="1">
    <citation type="submission" date="2024-01" db="EMBL/GenBank/DDBJ databases">
        <title>The complete chloroplast genome sequence of Lithospermum erythrorhizon: insights into the phylogenetic relationship among Boraginaceae species and the maternal lineages of purple gromwells.</title>
        <authorList>
            <person name="Okada T."/>
            <person name="Watanabe K."/>
        </authorList>
    </citation>
    <scope>NUCLEOTIDE SEQUENCE [LARGE SCALE GENOMIC DNA]</scope>
</reference>
<dbReference type="EMBL" id="BAABME010009091">
    <property type="protein sequence ID" value="GAA0174467.1"/>
    <property type="molecule type" value="Genomic_DNA"/>
</dbReference>
<evidence type="ECO:0000256" key="2">
    <source>
        <dbReference type="ARBA" id="ARBA00022737"/>
    </source>
</evidence>
<dbReference type="Pfam" id="PF13499">
    <property type="entry name" value="EF-hand_7"/>
    <property type="match status" value="1"/>
</dbReference>
<dbReference type="AlphaFoldDB" id="A0AAV3RHG1"/>
<dbReference type="SUPFAM" id="SSF47473">
    <property type="entry name" value="EF-hand"/>
    <property type="match status" value="1"/>
</dbReference>